<dbReference type="Pfam" id="PF20659">
    <property type="entry name" value="MS_C"/>
    <property type="match status" value="1"/>
</dbReference>
<dbReference type="InterPro" id="IPR048355">
    <property type="entry name" value="MS_C"/>
</dbReference>
<dbReference type="GO" id="GO:0006097">
    <property type="term" value="P:glyoxylate cycle"/>
    <property type="evidence" value="ECO:0007669"/>
    <property type="project" value="UniProtKB-KW"/>
</dbReference>
<keyword evidence="11" id="KW-1185">Reference proteome</keyword>
<dbReference type="VEuPathDB" id="VectorBase:CQUJHB012074"/>
<dbReference type="VEuPathDB" id="VectorBase:CPIJ000005"/>
<evidence type="ECO:0000259" key="7">
    <source>
        <dbReference type="Pfam" id="PF01274"/>
    </source>
</evidence>
<dbReference type="EnsemblMetazoa" id="CPIJ000005-RA">
    <property type="protein sequence ID" value="CPIJ000005-PA"/>
    <property type="gene ID" value="CPIJ000005"/>
</dbReference>
<dbReference type="eggNOG" id="KOG1261">
    <property type="taxonomic scope" value="Eukaryota"/>
</dbReference>
<reference evidence="10" key="2">
    <citation type="submission" date="2021-02" db="UniProtKB">
        <authorList>
            <consortium name="EnsemblMetazoa"/>
        </authorList>
    </citation>
    <scope>IDENTIFICATION</scope>
    <source>
        <strain evidence="10">JHB</strain>
    </source>
</reference>
<dbReference type="InterPro" id="IPR044856">
    <property type="entry name" value="Malate_synth_C_sf"/>
</dbReference>
<evidence type="ECO:0000256" key="6">
    <source>
        <dbReference type="PIRSR" id="PIRSR001363-1"/>
    </source>
</evidence>
<keyword evidence="3" id="KW-0816">Tricarboxylic acid cycle</keyword>
<dbReference type="OMA" id="WHLPERH"/>
<dbReference type="EC" id="2.3.3.9" evidence="1"/>
<dbReference type="FunFam" id="1.20.1220.12:FF:000001">
    <property type="entry name" value="Malate synthase"/>
    <property type="match status" value="1"/>
</dbReference>
<evidence type="ECO:0000256" key="4">
    <source>
        <dbReference type="ARBA" id="ARBA00022679"/>
    </source>
</evidence>
<dbReference type="Gene3D" id="3.20.20.360">
    <property type="entry name" value="Malate synthase, domain 3"/>
    <property type="match status" value="1"/>
</dbReference>
<evidence type="ECO:0000256" key="2">
    <source>
        <dbReference type="ARBA" id="ARBA00022435"/>
    </source>
</evidence>
<dbReference type="InterPro" id="IPR046363">
    <property type="entry name" value="MS_N_TIM-barrel_dom"/>
</dbReference>
<reference evidence="9" key="1">
    <citation type="submission" date="2007-03" db="EMBL/GenBank/DDBJ databases">
        <title>Annotation of Culex pipiens quinquefasciatus.</title>
        <authorList>
            <consortium name="The Broad Institute Genome Sequencing Platform"/>
            <person name="Atkinson P.W."/>
            <person name="Hemingway J."/>
            <person name="Christensen B.M."/>
            <person name="Higgs S."/>
            <person name="Kodira C."/>
            <person name="Hannick L."/>
            <person name="Megy K."/>
            <person name="O'Leary S."/>
            <person name="Pearson M."/>
            <person name="Haas B.J."/>
            <person name="Mauceli E."/>
            <person name="Wortman J.R."/>
            <person name="Lee N.H."/>
            <person name="Guigo R."/>
            <person name="Stanke M."/>
            <person name="Alvarado L."/>
            <person name="Amedeo P."/>
            <person name="Antoine C.H."/>
            <person name="Arensburger P."/>
            <person name="Bidwell S.L."/>
            <person name="Crawford M."/>
            <person name="Camaro F."/>
            <person name="Devon K."/>
            <person name="Engels R."/>
            <person name="Hammond M."/>
            <person name="Howarth C."/>
            <person name="Koehrsen M."/>
            <person name="Lawson D."/>
            <person name="Montgomery P."/>
            <person name="Nene V."/>
            <person name="Nusbaum C."/>
            <person name="Puiu D."/>
            <person name="Romero-Severson J."/>
            <person name="Severson D.W."/>
            <person name="Shumway M."/>
            <person name="Sisk P."/>
            <person name="Stolte C."/>
            <person name="Zeng Q."/>
            <person name="Eisenstadt E."/>
            <person name="Fraser-Liggett C."/>
            <person name="Strausberg R."/>
            <person name="Galagan J."/>
            <person name="Birren B."/>
            <person name="Collins F.H."/>
        </authorList>
    </citation>
    <scope>NUCLEOTIDE SEQUENCE [LARGE SCALE GENOMIC DNA]</scope>
    <source>
        <strain evidence="9">JHB</strain>
    </source>
</reference>
<dbReference type="STRING" id="7176.B0VZ37"/>
<comment type="catalytic activity">
    <reaction evidence="5">
        <text>glyoxylate + acetyl-CoA + H2O = (S)-malate + CoA + H(+)</text>
        <dbReference type="Rhea" id="RHEA:18181"/>
        <dbReference type="ChEBI" id="CHEBI:15377"/>
        <dbReference type="ChEBI" id="CHEBI:15378"/>
        <dbReference type="ChEBI" id="CHEBI:15589"/>
        <dbReference type="ChEBI" id="CHEBI:36655"/>
        <dbReference type="ChEBI" id="CHEBI:57287"/>
        <dbReference type="ChEBI" id="CHEBI:57288"/>
        <dbReference type="EC" id="2.3.3.9"/>
    </reaction>
</comment>
<dbReference type="InParanoid" id="B0VZ37"/>
<proteinExistence type="predicted"/>
<dbReference type="InterPro" id="IPR001465">
    <property type="entry name" value="Malate_synthase_TIM"/>
</dbReference>
<dbReference type="Pfam" id="PF01274">
    <property type="entry name" value="MS_TIM-barrel"/>
    <property type="match status" value="1"/>
</dbReference>
<evidence type="ECO:0000313" key="10">
    <source>
        <dbReference type="EnsemblMetazoa" id="CPIJ000005-PA"/>
    </source>
</evidence>
<dbReference type="FunFam" id="3.20.20.360:FF:000001">
    <property type="entry name" value="Malate synthase"/>
    <property type="match status" value="1"/>
</dbReference>
<dbReference type="HOGENOM" id="CLU_018928_3_0_1"/>
<evidence type="ECO:0000259" key="8">
    <source>
        <dbReference type="Pfam" id="PF20659"/>
    </source>
</evidence>
<dbReference type="PIRSF" id="PIRSF001363">
    <property type="entry name" value="Malate_synth"/>
    <property type="match status" value="1"/>
</dbReference>
<dbReference type="Gene3D" id="1.20.1220.12">
    <property type="entry name" value="Malate synthase, domain III"/>
    <property type="match status" value="1"/>
</dbReference>
<dbReference type="GO" id="GO:0004474">
    <property type="term" value="F:malate synthase activity"/>
    <property type="evidence" value="ECO:0007669"/>
    <property type="project" value="UniProtKB-EC"/>
</dbReference>
<feature type="active site" description="Proton acceptor" evidence="6">
    <location>
        <position position="159"/>
    </location>
</feature>
<name>B0VZ37_CULQU</name>
<dbReference type="InterPro" id="IPR006252">
    <property type="entry name" value="Malate_synthA"/>
</dbReference>
<dbReference type="PANTHER" id="PTHR42902:SF2">
    <property type="entry name" value="MALATE SYNTHASE"/>
    <property type="match status" value="1"/>
</dbReference>
<dbReference type="PANTHER" id="PTHR42902">
    <property type="entry name" value="MALATE SYNTHASE"/>
    <property type="match status" value="1"/>
</dbReference>
<evidence type="ECO:0000313" key="11">
    <source>
        <dbReference type="Proteomes" id="UP000002320"/>
    </source>
</evidence>
<evidence type="ECO:0000256" key="3">
    <source>
        <dbReference type="ARBA" id="ARBA00022532"/>
    </source>
</evidence>
<evidence type="ECO:0000256" key="1">
    <source>
        <dbReference type="ARBA" id="ARBA00012636"/>
    </source>
</evidence>
<organism>
    <name type="scientific">Culex quinquefasciatus</name>
    <name type="common">Southern house mosquito</name>
    <name type="synonym">Culex pungens</name>
    <dbReference type="NCBI Taxonomy" id="7176"/>
    <lineage>
        <taxon>Eukaryota</taxon>
        <taxon>Metazoa</taxon>
        <taxon>Ecdysozoa</taxon>
        <taxon>Arthropoda</taxon>
        <taxon>Hexapoda</taxon>
        <taxon>Insecta</taxon>
        <taxon>Pterygota</taxon>
        <taxon>Neoptera</taxon>
        <taxon>Endopterygota</taxon>
        <taxon>Diptera</taxon>
        <taxon>Nematocera</taxon>
        <taxon>Culicoidea</taxon>
        <taxon>Culicidae</taxon>
        <taxon>Culicinae</taxon>
        <taxon>Culicini</taxon>
        <taxon>Culex</taxon>
        <taxon>Culex</taxon>
    </lineage>
</organism>
<dbReference type="OrthoDB" id="4078635at2759"/>
<sequence>MDSLKRVCVERAPHRLEEAHGELFTQGALGFLAELLAEFDDDVEKLLRRRLERRLHIKQGRWKPEFRNSSEDQDWKIEELPARLRNRKLDLGDVSPANTTNFVDCLYAKVQGIQVDFDDGHCPTWRNTVQGLYNVTRAVHARLPGAPADIQQCPVLMLRPRAFNMIEHHCMVNGKEVVGPLFDFAILMYHNAKLMASLDVGPYFYLSKVICALVQSNMILYKVLQIEGPNETQLWNKIFTWTEHRLGLRRGTIKACVLIENILAAYRMEDILYSLREHAIGLNCGIWDYSASIIAKFGDSPDFLIPDRNKYVNMGQPFLANYMRLLINVCHRRGALATGGMAAKLLPCGKGSNSLADEITESVKQAKSVEIDAGVDGFMVYDLRIVDAVNEMWQRKCPGDNQLSILPDVDRITAASLVKIPEGGVTIEGLNHNISVALLFIYHWFTGSGVFYLNGAVEDSATAEISRSQIWQWIRHRAAIEGKPDVLVTRSLVYTMLDGIISRAYKSWCTSIPDRKRLLSSKYVLLEIISAREYIEYITTYLNDSHKFRTLHNKNDGLESKL</sequence>
<evidence type="ECO:0000256" key="5">
    <source>
        <dbReference type="ARBA" id="ARBA00047918"/>
    </source>
</evidence>
<dbReference type="AlphaFoldDB" id="B0VZ37"/>
<accession>B0VZ37</accession>
<protein>
    <recommendedName>
        <fullName evidence="1">malate synthase</fullName>
        <ecNumber evidence="1">2.3.3.9</ecNumber>
    </recommendedName>
</protein>
<evidence type="ECO:0000313" key="9">
    <source>
        <dbReference type="EMBL" id="EDS25628.1"/>
    </source>
</evidence>
<dbReference type="InterPro" id="IPR011076">
    <property type="entry name" value="Malate_synth_sf"/>
</dbReference>
<feature type="domain" description="Malate synthase C-terminal" evidence="8">
    <location>
        <begin position="426"/>
        <end position="542"/>
    </location>
</feature>
<dbReference type="GO" id="GO:0006099">
    <property type="term" value="P:tricarboxylic acid cycle"/>
    <property type="evidence" value="ECO:0007669"/>
    <property type="project" value="UniProtKB-KW"/>
</dbReference>
<dbReference type="Proteomes" id="UP000002320">
    <property type="component" value="Unassembled WGS sequence"/>
</dbReference>
<dbReference type="KEGG" id="cqu:CpipJ_CPIJ000005"/>
<feature type="active site" description="Proton donor" evidence="6">
    <location>
        <position position="459"/>
    </location>
</feature>
<dbReference type="GO" id="GO:0005737">
    <property type="term" value="C:cytoplasm"/>
    <property type="evidence" value="ECO:0007669"/>
    <property type="project" value="TreeGrafter"/>
</dbReference>
<keyword evidence="2" id="KW-0329">Glyoxylate bypass</keyword>
<dbReference type="EMBL" id="DS231813">
    <property type="protein sequence ID" value="EDS25628.1"/>
    <property type="molecule type" value="Genomic_DNA"/>
</dbReference>
<feature type="domain" description="Malate synthase TIM barrel" evidence="7">
    <location>
        <begin position="156"/>
        <end position="419"/>
    </location>
</feature>
<gene>
    <name evidence="10" type="primary">6030826</name>
    <name evidence="9" type="ORF">CpipJ_CPIJ000005</name>
</gene>
<dbReference type="SUPFAM" id="SSF51645">
    <property type="entry name" value="Malate synthase G"/>
    <property type="match status" value="1"/>
</dbReference>
<keyword evidence="4" id="KW-0808">Transferase</keyword>